<evidence type="ECO:0000256" key="3">
    <source>
        <dbReference type="SAM" id="SignalP"/>
    </source>
</evidence>
<dbReference type="WBParaSite" id="MBELARI_LOCUS5605">
    <property type="protein sequence ID" value="MBELARI_LOCUS5605"/>
    <property type="gene ID" value="MBELARI_LOCUS5605"/>
</dbReference>
<dbReference type="Pfam" id="PF03265">
    <property type="entry name" value="DNase_II"/>
    <property type="match status" value="1"/>
</dbReference>
<evidence type="ECO:0000256" key="2">
    <source>
        <dbReference type="ARBA" id="ARBA00022801"/>
    </source>
</evidence>
<name>A0AAF3FHR2_9BILA</name>
<accession>A0AAF3FHR2</accession>
<dbReference type="PANTHER" id="PTHR10858">
    <property type="entry name" value="DEOXYRIBONUCLEASE II"/>
    <property type="match status" value="1"/>
</dbReference>
<comment type="similarity">
    <text evidence="1">Belongs to the DNase II family.</text>
</comment>
<dbReference type="GO" id="GO:0006309">
    <property type="term" value="P:apoptotic DNA fragmentation"/>
    <property type="evidence" value="ECO:0007669"/>
    <property type="project" value="TreeGrafter"/>
</dbReference>
<organism evidence="4 5">
    <name type="scientific">Mesorhabditis belari</name>
    <dbReference type="NCBI Taxonomy" id="2138241"/>
    <lineage>
        <taxon>Eukaryota</taxon>
        <taxon>Metazoa</taxon>
        <taxon>Ecdysozoa</taxon>
        <taxon>Nematoda</taxon>
        <taxon>Chromadorea</taxon>
        <taxon>Rhabditida</taxon>
        <taxon>Rhabditina</taxon>
        <taxon>Rhabditomorpha</taxon>
        <taxon>Rhabditoidea</taxon>
        <taxon>Rhabditidae</taxon>
        <taxon>Mesorhabditinae</taxon>
        <taxon>Mesorhabditis</taxon>
    </lineage>
</organism>
<sequence length="378" mass="42799">MILRYLSIFVLLLLCVSQSGRVAGQFQCKDMKNQNVDWFVFYKLPKVKGSPSDAVADGTAFLYLDKNNKQWVYPTMNMLDGNHAIAYTLQQYYDRQDDSMIMSIFYNDEHPDNITSSSLGHQKGVVAFDAISGFWLIHSIPKFPENTSYVYPPNAHSYGQMGICVTLPNKGLNDIANQLFFTQPFIYRFDLPPQFASLYPKLADVKKGNYQKAAPFSSVKPITTAGGTQFVHFAKAKGFKDDIYGGLIAPYLNTDLFAETWQHEPGNMGDWCMGRYEILDITWVNLPFGFNFENWSDHSKYAIAVTEKPNQGPTPPWVCIGDINRQTHQMVRGGGSLCLRDSDLFNTFKSIPTQFNKCNATTPTPILEKMLRSNRVSL</sequence>
<proteinExistence type="inferred from homology"/>
<evidence type="ECO:0000313" key="4">
    <source>
        <dbReference type="Proteomes" id="UP000887575"/>
    </source>
</evidence>
<feature type="chain" id="PRO_5042084977" evidence="3">
    <location>
        <begin position="25"/>
        <end position="378"/>
    </location>
</feature>
<protein>
    <submittedName>
        <fullName evidence="5">Deoxyribonuclease II</fullName>
    </submittedName>
</protein>
<dbReference type="InterPro" id="IPR004947">
    <property type="entry name" value="DNase_II"/>
</dbReference>
<dbReference type="Proteomes" id="UP000887575">
    <property type="component" value="Unassembled WGS sequence"/>
</dbReference>
<keyword evidence="3" id="KW-0732">Signal</keyword>
<dbReference type="CDD" id="cd09120">
    <property type="entry name" value="PLDc_DNaseII_1"/>
    <property type="match status" value="1"/>
</dbReference>
<keyword evidence="4" id="KW-1185">Reference proteome</keyword>
<feature type="signal peptide" evidence="3">
    <location>
        <begin position="1"/>
        <end position="24"/>
    </location>
</feature>
<evidence type="ECO:0000256" key="1">
    <source>
        <dbReference type="ARBA" id="ARBA00007527"/>
    </source>
</evidence>
<dbReference type="AlphaFoldDB" id="A0AAF3FHR2"/>
<evidence type="ECO:0000313" key="5">
    <source>
        <dbReference type="WBParaSite" id="MBELARI_LOCUS5605"/>
    </source>
</evidence>
<reference evidence="5" key="1">
    <citation type="submission" date="2024-02" db="UniProtKB">
        <authorList>
            <consortium name="WormBaseParasite"/>
        </authorList>
    </citation>
    <scope>IDENTIFICATION</scope>
</reference>
<dbReference type="PANTHER" id="PTHR10858:SF24">
    <property type="entry name" value="CELL DEATH-RELATED NUCLEASE 6"/>
    <property type="match status" value="1"/>
</dbReference>
<keyword evidence="2" id="KW-0378">Hydrolase</keyword>
<dbReference type="GO" id="GO:0004531">
    <property type="term" value="F:deoxyribonuclease II activity"/>
    <property type="evidence" value="ECO:0007669"/>
    <property type="project" value="InterPro"/>
</dbReference>
<dbReference type="CDD" id="cd09121">
    <property type="entry name" value="PLDc_DNaseII_2"/>
    <property type="match status" value="1"/>
</dbReference>